<dbReference type="PANTHER" id="PTHR46564">
    <property type="entry name" value="TRANSPOSASE"/>
    <property type="match status" value="1"/>
</dbReference>
<comment type="caution">
    <text evidence="1">The sequence shown here is derived from an EMBL/GenBank/DDBJ whole genome shotgun (WGS) entry which is preliminary data.</text>
</comment>
<evidence type="ECO:0000313" key="1">
    <source>
        <dbReference type="EMBL" id="KNZ50857.1"/>
    </source>
</evidence>
<organism evidence="1 2">
    <name type="scientific">Puccinia sorghi</name>
    <dbReference type="NCBI Taxonomy" id="27349"/>
    <lineage>
        <taxon>Eukaryota</taxon>
        <taxon>Fungi</taxon>
        <taxon>Dikarya</taxon>
        <taxon>Basidiomycota</taxon>
        <taxon>Pucciniomycotina</taxon>
        <taxon>Pucciniomycetes</taxon>
        <taxon>Pucciniales</taxon>
        <taxon>Pucciniaceae</taxon>
        <taxon>Puccinia</taxon>
    </lineage>
</organism>
<dbReference type="OrthoDB" id="2142724at2759"/>
<proteinExistence type="predicted"/>
<dbReference type="EMBL" id="LAVV01009287">
    <property type="protein sequence ID" value="KNZ50857.1"/>
    <property type="molecule type" value="Genomic_DNA"/>
</dbReference>
<dbReference type="Proteomes" id="UP000037035">
    <property type="component" value="Unassembled WGS sequence"/>
</dbReference>
<keyword evidence="2" id="KW-1185">Reference proteome</keyword>
<protein>
    <submittedName>
        <fullName evidence="1">Uncharacterized protein</fullName>
    </submittedName>
</protein>
<dbReference type="VEuPathDB" id="FungiDB:VP01_4206g1"/>
<sequence length="228" mass="25948">MDGKDVVSMQTGHVMSFQIGVTHVHNPHQPTSDPTPTEWIIPVSQYSGRFPSSPSRPQPIPLRSWVNQISITVKKAETVNVNKCLVSKFQWVEPMQFMPAEFLVFNGKLIPNCWLMIFKVTRSSLISSEKSAQGSPTHRLIIWQNHEQLRILPAIGLNSVLAVTVWEDTFNANKYDHFLKHVLLPCMNRYLAMNSVLVCNNPRTHRIPKYWLGKSGQPLLMLLSPVEP</sequence>
<dbReference type="STRING" id="27349.A0A0L6URL3"/>
<reference evidence="1 2" key="1">
    <citation type="submission" date="2015-08" db="EMBL/GenBank/DDBJ databases">
        <title>Next Generation Sequencing and Analysis of the Genome of Puccinia sorghi L Schw, the Causal Agent of Maize Common Rust.</title>
        <authorList>
            <person name="Rochi L."/>
            <person name="Burguener G."/>
            <person name="Darino M."/>
            <person name="Turjanski A."/>
            <person name="Kreff E."/>
            <person name="Dieguez M.J."/>
            <person name="Sacco F."/>
        </authorList>
    </citation>
    <scope>NUCLEOTIDE SEQUENCE [LARGE SCALE GENOMIC DNA]</scope>
    <source>
        <strain evidence="1 2">RO10H11247</strain>
    </source>
</reference>
<dbReference type="AlphaFoldDB" id="A0A0L6URL3"/>
<accession>A0A0L6URL3</accession>
<name>A0A0L6URL3_9BASI</name>
<evidence type="ECO:0000313" key="2">
    <source>
        <dbReference type="Proteomes" id="UP000037035"/>
    </source>
</evidence>
<dbReference type="PANTHER" id="PTHR46564:SF1">
    <property type="entry name" value="TRANSPOSASE"/>
    <property type="match status" value="1"/>
</dbReference>
<gene>
    <name evidence="1" type="ORF">VP01_4206g1</name>
</gene>